<feature type="domain" description="GST C-terminal" evidence="4">
    <location>
        <begin position="160"/>
        <end position="284"/>
    </location>
</feature>
<dbReference type="InterPro" id="IPR010987">
    <property type="entry name" value="Glutathione-S-Trfase_C-like"/>
</dbReference>
<dbReference type="AlphaFoldDB" id="A0A0D6JTB1"/>
<feature type="binding site" evidence="2">
    <location>
        <position position="88"/>
    </location>
    <ligand>
        <name>glutathione</name>
        <dbReference type="ChEBI" id="CHEBI:57925"/>
    </ligand>
</feature>
<dbReference type="PANTHER" id="PTHR32419">
    <property type="entry name" value="GLUTATHIONYL-HYDROQUINONE REDUCTASE"/>
    <property type="match status" value="1"/>
</dbReference>
<keyword evidence="6" id="KW-1185">Reference proteome</keyword>
<dbReference type="InterPro" id="IPR036249">
    <property type="entry name" value="Thioredoxin-like_sf"/>
</dbReference>
<dbReference type="SFLD" id="SFLDG01206">
    <property type="entry name" value="Xi.1"/>
    <property type="match status" value="1"/>
</dbReference>
<sequence length="326" mass="38056">MNMLYEGEWRTDKFVANNEDGEFERQTTDFRNWVGEDERFPVEAGRYHLYICRACPWAHRTAMTRALKGLEDAVSLSLVEPVRIDDGWEFSEDLPDPLYGEGFLRDIYLRADDEFTGRVTVPVLWDKRRETIVNNESREIMRMLDEAFAPLAEHDVDLNPDGYEEEVDRLIDEIYEPVNNGVYRAGFATTQEAYEEAVEELFDALDHWDEVLDDQRFLAGDVLTEADIAMFATLIRFDHVYHTHFKCNKRAIHEYDNLWNYTKEFYQLPGVAKTVNMDHIVRHYFVSHGDINPKRIYGVGPDLDFDAEHDRDRLPADLPAALTADD</sequence>
<dbReference type="Pfam" id="PF13409">
    <property type="entry name" value="GST_N_2"/>
    <property type="match status" value="1"/>
</dbReference>
<feature type="binding site" evidence="2">
    <location>
        <begin position="136"/>
        <end position="137"/>
    </location>
    <ligand>
        <name>glutathione</name>
        <dbReference type="ChEBI" id="CHEBI:57925"/>
    </ligand>
</feature>
<name>A0A0D6JTB1_9EURY</name>
<dbReference type="RefSeq" id="WP_089779128.1">
    <property type="nucleotide sequence ID" value="NZ_CABLRR010000002.1"/>
</dbReference>
<evidence type="ECO:0000256" key="2">
    <source>
        <dbReference type="PIRSR" id="PIRSR015753-2"/>
    </source>
</evidence>
<dbReference type="InterPro" id="IPR047047">
    <property type="entry name" value="GST_Omega-like_C"/>
</dbReference>
<feature type="active site" description="Proton donor/acceptor" evidence="1">
    <location>
        <position position="183"/>
    </location>
</feature>
<feature type="site" description="Lowers pKa of active site Cys" evidence="3">
    <location>
        <position position="284"/>
    </location>
</feature>
<dbReference type="OrthoDB" id="172488at2157"/>
<dbReference type="PIRSF" id="PIRSF015753">
    <property type="entry name" value="GST"/>
    <property type="match status" value="1"/>
</dbReference>
<dbReference type="CDD" id="cd03190">
    <property type="entry name" value="GST_C_Omega_like"/>
    <property type="match status" value="1"/>
</dbReference>
<protein>
    <submittedName>
        <fullName evidence="5">Glutathionyl-hydroquinone reductase YqjG</fullName>
    </submittedName>
</protein>
<proteinExistence type="predicted"/>
<dbReference type="InterPro" id="IPR040079">
    <property type="entry name" value="Glutathione_S-Trfase"/>
</dbReference>
<dbReference type="PROSITE" id="PS50405">
    <property type="entry name" value="GST_CTER"/>
    <property type="match status" value="1"/>
</dbReference>
<dbReference type="SFLD" id="SFLDS00019">
    <property type="entry name" value="Glutathione_Transferase_(cytos"/>
    <property type="match status" value="1"/>
</dbReference>
<dbReference type="Pfam" id="PF13410">
    <property type="entry name" value="GST_C_2"/>
    <property type="match status" value="1"/>
</dbReference>
<evidence type="ECO:0000313" key="6">
    <source>
        <dbReference type="Proteomes" id="UP000198902"/>
    </source>
</evidence>
<dbReference type="Gene3D" id="3.40.30.10">
    <property type="entry name" value="Glutaredoxin"/>
    <property type="match status" value="1"/>
</dbReference>
<dbReference type="SFLD" id="SFLDG01148">
    <property type="entry name" value="Xi_(cytGST)"/>
    <property type="match status" value="1"/>
</dbReference>
<organism evidence="5 6">
    <name type="scientific">Haloferax massiliensis</name>
    <dbReference type="NCBI Taxonomy" id="1476858"/>
    <lineage>
        <taxon>Archaea</taxon>
        <taxon>Methanobacteriati</taxon>
        <taxon>Methanobacteriota</taxon>
        <taxon>Stenosarchaea group</taxon>
        <taxon>Halobacteria</taxon>
        <taxon>Halobacteriales</taxon>
        <taxon>Haloferacaceae</taxon>
        <taxon>Haloferax</taxon>
    </lineage>
</organism>
<evidence type="ECO:0000259" key="4">
    <source>
        <dbReference type="PROSITE" id="PS50405"/>
    </source>
</evidence>
<dbReference type="SUPFAM" id="SSF47616">
    <property type="entry name" value="GST C-terminal domain-like"/>
    <property type="match status" value="1"/>
</dbReference>
<dbReference type="InterPro" id="IPR016639">
    <property type="entry name" value="GST_Omega/GSH"/>
</dbReference>
<dbReference type="SUPFAM" id="SSF52833">
    <property type="entry name" value="Thioredoxin-like"/>
    <property type="match status" value="1"/>
</dbReference>
<evidence type="ECO:0000256" key="1">
    <source>
        <dbReference type="PIRSR" id="PIRSR015753-1"/>
    </source>
</evidence>
<dbReference type="GO" id="GO:0004364">
    <property type="term" value="F:glutathione transferase activity"/>
    <property type="evidence" value="ECO:0007669"/>
    <property type="project" value="InterPro"/>
</dbReference>
<gene>
    <name evidence="5" type="primary">yqjG</name>
    <name evidence="5" type="ORF">BN996_02332</name>
</gene>
<dbReference type="Gene3D" id="1.20.1050.10">
    <property type="match status" value="1"/>
</dbReference>
<dbReference type="PANTHER" id="PTHR32419:SF6">
    <property type="entry name" value="GLUTATHIONE S-TRANSFERASE OMEGA-LIKE 1-RELATED"/>
    <property type="match status" value="1"/>
</dbReference>
<reference evidence="6" key="1">
    <citation type="submission" date="2015-03" db="EMBL/GenBank/DDBJ databases">
        <authorList>
            <person name="Urmite Genomes"/>
        </authorList>
    </citation>
    <scope>NUCLEOTIDE SEQUENCE [LARGE SCALE GENOMIC DNA]</scope>
    <source>
        <strain evidence="6">Arc-Hr</strain>
    </source>
</reference>
<dbReference type="InterPro" id="IPR036282">
    <property type="entry name" value="Glutathione-S-Trfase_C_sf"/>
</dbReference>
<evidence type="ECO:0000313" key="5">
    <source>
        <dbReference type="EMBL" id="CQR50848.1"/>
    </source>
</evidence>
<evidence type="ECO:0000256" key="3">
    <source>
        <dbReference type="PIRSR" id="PIRSR015753-3"/>
    </source>
</evidence>
<feature type="active site" description="Nucleophile" evidence="1">
    <location>
        <position position="55"/>
    </location>
</feature>
<feature type="site" description="Lowers pKa of active site Cys" evidence="3">
    <location>
        <position position="241"/>
    </location>
</feature>
<accession>A0A0D6JTB1</accession>
<dbReference type="EMBL" id="CSTE01000002">
    <property type="protein sequence ID" value="CQR50848.1"/>
    <property type="molecule type" value="Genomic_DNA"/>
</dbReference>
<dbReference type="GO" id="GO:0005737">
    <property type="term" value="C:cytoplasm"/>
    <property type="evidence" value="ECO:0007669"/>
    <property type="project" value="TreeGrafter"/>
</dbReference>
<dbReference type="Proteomes" id="UP000198902">
    <property type="component" value="Unassembled WGS sequence"/>
</dbReference>
<dbReference type="InterPro" id="IPR004045">
    <property type="entry name" value="Glutathione_S-Trfase_N"/>
</dbReference>
<feature type="binding site" evidence="2">
    <location>
        <begin position="118"/>
        <end position="121"/>
    </location>
    <ligand>
        <name>glutathione</name>
        <dbReference type="ChEBI" id="CHEBI:57925"/>
    </ligand>
</feature>